<evidence type="ECO:0000256" key="1">
    <source>
        <dbReference type="SAM" id="Phobius"/>
    </source>
</evidence>
<keyword evidence="1" id="KW-0472">Membrane</keyword>
<name>A0A147DTB1_9MICO</name>
<dbReference type="PATRIC" id="fig|465820.3.peg.268"/>
<gene>
    <name evidence="3" type="ORF">NS263_15580</name>
    <name evidence="4" type="ORF">NS359_04370</name>
</gene>
<keyword evidence="6" id="KW-1185">Reference proteome</keyword>
<dbReference type="EMBL" id="LDRC01000020">
    <property type="protein sequence ID" value="KTR53029.1"/>
    <property type="molecule type" value="Genomic_DNA"/>
</dbReference>
<dbReference type="InterPro" id="IPR025241">
    <property type="entry name" value="DUF4190"/>
</dbReference>
<protein>
    <recommendedName>
        <fullName evidence="2">DUF4190 domain-containing protein</fullName>
    </recommendedName>
</protein>
<dbReference type="Proteomes" id="UP000078335">
    <property type="component" value="Unassembled WGS sequence"/>
</dbReference>
<evidence type="ECO:0000313" key="3">
    <source>
        <dbReference type="EMBL" id="KTR37460.1"/>
    </source>
</evidence>
<dbReference type="EMBL" id="LDRB01000118">
    <property type="protein sequence ID" value="KTR37460.1"/>
    <property type="molecule type" value="Genomic_DNA"/>
</dbReference>
<dbReference type="AlphaFoldDB" id="A0A147DTB1"/>
<evidence type="ECO:0000313" key="6">
    <source>
        <dbReference type="Proteomes" id="UP000078335"/>
    </source>
</evidence>
<feature type="transmembrane region" description="Helical" evidence="1">
    <location>
        <begin position="43"/>
        <end position="73"/>
    </location>
</feature>
<feature type="domain" description="DUF4190" evidence="2">
    <location>
        <begin position="1"/>
        <end position="60"/>
    </location>
</feature>
<comment type="caution">
    <text evidence="4">The sequence shown here is derived from an EMBL/GenBank/DDBJ whole genome shotgun (WGS) entry which is preliminary data.</text>
</comment>
<dbReference type="Pfam" id="PF13828">
    <property type="entry name" value="DUF4190"/>
    <property type="match status" value="1"/>
</dbReference>
<evidence type="ECO:0000259" key="2">
    <source>
        <dbReference type="Pfam" id="PF13828"/>
    </source>
</evidence>
<proteinExistence type="predicted"/>
<keyword evidence="1" id="KW-1133">Transmembrane helix</keyword>
<reference evidence="5 6" key="1">
    <citation type="journal article" date="2016" name="Front. Microbiol.">
        <title>Genomic Resource of Rice Seed Associated Bacteria.</title>
        <authorList>
            <person name="Midha S."/>
            <person name="Bansal K."/>
            <person name="Sharma S."/>
            <person name="Kumar N."/>
            <person name="Patil P.P."/>
            <person name="Chaudhry V."/>
            <person name="Patil P.B."/>
        </authorList>
    </citation>
    <scope>NUCLEOTIDE SEQUENCE [LARGE SCALE GENOMIC DNA]</scope>
    <source>
        <strain evidence="3 6">NS263</strain>
        <strain evidence="4 5">NS359</strain>
    </source>
</reference>
<sequence>MSIASMVLGLVSIVLGFTFLVPLVGFVLGIIGVRKEPAGRGMAITGLVLNGLFVVGWALFVILVIGVGAAGIATSGTSGS</sequence>
<accession>A0A147DTB1</accession>
<organism evidence="4 5">
    <name type="scientific">Curtobacterium oceanosedimentum</name>
    <dbReference type="NCBI Taxonomy" id="465820"/>
    <lineage>
        <taxon>Bacteria</taxon>
        <taxon>Bacillati</taxon>
        <taxon>Actinomycetota</taxon>
        <taxon>Actinomycetes</taxon>
        <taxon>Micrococcales</taxon>
        <taxon>Microbacteriaceae</taxon>
        <taxon>Curtobacterium</taxon>
    </lineage>
</organism>
<keyword evidence="1" id="KW-0812">Transmembrane</keyword>
<feature type="transmembrane region" description="Helical" evidence="1">
    <location>
        <begin position="6"/>
        <end position="31"/>
    </location>
</feature>
<evidence type="ECO:0000313" key="4">
    <source>
        <dbReference type="EMBL" id="KTR53029.1"/>
    </source>
</evidence>
<evidence type="ECO:0000313" key="5">
    <source>
        <dbReference type="Proteomes" id="UP000072763"/>
    </source>
</evidence>
<dbReference type="Proteomes" id="UP000072763">
    <property type="component" value="Unassembled WGS sequence"/>
</dbReference>